<dbReference type="Pfam" id="PF00488">
    <property type="entry name" value="MutS_V"/>
    <property type="match status" value="1"/>
</dbReference>
<reference evidence="5 6" key="1">
    <citation type="submission" date="2017-09" db="EMBL/GenBank/DDBJ databases">
        <authorList>
            <person name="Ehlers B."/>
            <person name="Leendertz F.H."/>
        </authorList>
    </citation>
    <scope>NUCLEOTIDE SEQUENCE [LARGE SCALE GENOMIC DNA]</scope>
    <source>
        <strain evidence="5 6">CGMCC 4.6857</strain>
    </source>
</reference>
<dbReference type="GO" id="GO:0030983">
    <property type="term" value="F:mismatched DNA binding"/>
    <property type="evidence" value="ECO:0007669"/>
    <property type="project" value="InterPro"/>
</dbReference>
<evidence type="ECO:0000256" key="1">
    <source>
        <dbReference type="ARBA" id="ARBA00022741"/>
    </source>
</evidence>
<evidence type="ECO:0000256" key="3">
    <source>
        <dbReference type="ARBA" id="ARBA00023125"/>
    </source>
</evidence>
<dbReference type="OrthoDB" id="9808166at2"/>
<dbReference type="GO" id="GO:0006298">
    <property type="term" value="P:mismatch repair"/>
    <property type="evidence" value="ECO:0007669"/>
    <property type="project" value="InterPro"/>
</dbReference>
<dbReference type="PANTHER" id="PTHR11361">
    <property type="entry name" value="DNA MISMATCH REPAIR PROTEIN MUTS FAMILY MEMBER"/>
    <property type="match status" value="1"/>
</dbReference>
<dbReference type="EMBL" id="OBDY01000013">
    <property type="protein sequence ID" value="SNY52544.1"/>
    <property type="molecule type" value="Genomic_DNA"/>
</dbReference>
<dbReference type="InterPro" id="IPR027417">
    <property type="entry name" value="P-loop_NTPase"/>
</dbReference>
<dbReference type="Gene3D" id="3.40.50.300">
    <property type="entry name" value="P-loop containing nucleotide triphosphate hydrolases"/>
    <property type="match status" value="1"/>
</dbReference>
<dbReference type="GO" id="GO:0140664">
    <property type="term" value="F:ATP-dependent DNA damage sensor activity"/>
    <property type="evidence" value="ECO:0007669"/>
    <property type="project" value="InterPro"/>
</dbReference>
<dbReference type="InterPro" id="IPR045076">
    <property type="entry name" value="MutS"/>
</dbReference>
<organism evidence="5 6">
    <name type="scientific">Paractinoplanes atraurantiacus</name>
    <dbReference type="NCBI Taxonomy" id="1036182"/>
    <lineage>
        <taxon>Bacteria</taxon>
        <taxon>Bacillati</taxon>
        <taxon>Actinomycetota</taxon>
        <taxon>Actinomycetes</taxon>
        <taxon>Micromonosporales</taxon>
        <taxon>Micromonosporaceae</taxon>
        <taxon>Paractinoplanes</taxon>
    </lineage>
</organism>
<proteinExistence type="predicted"/>
<dbReference type="RefSeq" id="WP_097322905.1">
    <property type="nucleotide sequence ID" value="NZ_OBDY01000013.1"/>
</dbReference>
<name>A0A285IX21_9ACTN</name>
<evidence type="ECO:0000313" key="6">
    <source>
        <dbReference type="Proteomes" id="UP000219612"/>
    </source>
</evidence>
<dbReference type="SMART" id="SM00534">
    <property type="entry name" value="MUTSac"/>
    <property type="match status" value="1"/>
</dbReference>
<gene>
    <name evidence="5" type="ORF">SAMN05421748_11330</name>
</gene>
<feature type="domain" description="DNA mismatch repair proteins mutS family" evidence="4">
    <location>
        <begin position="311"/>
        <end position="482"/>
    </location>
</feature>
<dbReference type="InterPro" id="IPR000432">
    <property type="entry name" value="DNA_mismatch_repair_MutS_C"/>
</dbReference>
<keyword evidence="6" id="KW-1185">Reference proteome</keyword>
<keyword evidence="2" id="KW-0067">ATP-binding</keyword>
<evidence type="ECO:0000259" key="4">
    <source>
        <dbReference type="SMART" id="SM00534"/>
    </source>
</evidence>
<dbReference type="Proteomes" id="UP000219612">
    <property type="component" value="Unassembled WGS sequence"/>
</dbReference>
<sequence length="490" mass="52761">MKPGLLSSSGPLPPLADRVAEDLGLSTVIDAMAAGDDFLAETARTVLLSVPVASENVVYRQDVLADCLREPKLGRELYELAGRAVEAQRAAARSVYFDSPETLLNQSIATLTSFVGLLRELRSLVDRYRSRVSSAGFQQFFAMVGDQFDDEYLASATARIGQLGLDGNLLVSARLGAGNQSEGFALRRPERQARGLFRRNTTPKATYKLPYGDEAASRALSSLRDQALAGLAGAADQSARHVLAFFTTLRTEVAFYLGCLNLREALIARGAAVCRPTLHDSAFAFAGLYDPSLQLRLDHPAATNDLDAGGKPLIMVTGANRGGKSTFLRSVGLAQLMAAAGAFVAATAFTTSIGTGVFTHFTTDEDDSLTSGKFDEELRRMSQIADVIGPYGMLLCNESFQSTNEREGSDIARRIIDAMTGAGVRVVFVTHLHELARGLYEDGPPAVFLRAGRDRSFRLHEAAPEATSYGADLWKRSRSLAEMPASWSTS</sequence>
<dbReference type="PANTHER" id="PTHR11361:SF34">
    <property type="entry name" value="DNA MISMATCH REPAIR PROTEIN MSH1, MITOCHONDRIAL"/>
    <property type="match status" value="1"/>
</dbReference>
<accession>A0A285IX21</accession>
<dbReference type="AlphaFoldDB" id="A0A285IX21"/>
<dbReference type="GO" id="GO:0005524">
    <property type="term" value="F:ATP binding"/>
    <property type="evidence" value="ECO:0007669"/>
    <property type="project" value="UniProtKB-KW"/>
</dbReference>
<dbReference type="SUPFAM" id="SSF52540">
    <property type="entry name" value="P-loop containing nucleoside triphosphate hydrolases"/>
    <property type="match status" value="1"/>
</dbReference>
<evidence type="ECO:0000313" key="5">
    <source>
        <dbReference type="EMBL" id="SNY52544.1"/>
    </source>
</evidence>
<keyword evidence="3" id="KW-0238">DNA-binding</keyword>
<protein>
    <submittedName>
        <fullName evidence="5">MutS domain V</fullName>
    </submittedName>
</protein>
<evidence type="ECO:0000256" key="2">
    <source>
        <dbReference type="ARBA" id="ARBA00022840"/>
    </source>
</evidence>
<keyword evidence="1" id="KW-0547">Nucleotide-binding</keyword>
<dbReference type="GO" id="GO:0005829">
    <property type="term" value="C:cytosol"/>
    <property type="evidence" value="ECO:0007669"/>
    <property type="project" value="TreeGrafter"/>
</dbReference>